<keyword evidence="3" id="KW-1185">Reference proteome</keyword>
<sequence length="91" mass="10280">MVEIIKFVITKNFIFPLVFLGILLLIKPPFHIALIIFLQSAVPPITAIPIVTKRLEGNSSVTNQFIVSSYLMLLLSIPVMFSLFARFFNVI</sequence>
<protein>
    <submittedName>
        <fullName evidence="2">Auxin Efflux Carrier</fullName>
    </submittedName>
</protein>
<feature type="transmembrane region" description="Helical" evidence="1">
    <location>
        <begin position="32"/>
        <end position="52"/>
    </location>
</feature>
<keyword evidence="1" id="KW-0472">Membrane</keyword>
<dbReference type="InterPro" id="IPR038770">
    <property type="entry name" value="Na+/solute_symporter_sf"/>
</dbReference>
<dbReference type="EMBL" id="FWEV01000321">
    <property type="protein sequence ID" value="SLM32577.1"/>
    <property type="molecule type" value="Genomic_DNA"/>
</dbReference>
<reference evidence="2 3" key="1">
    <citation type="submission" date="2017-03" db="EMBL/GenBank/DDBJ databases">
        <authorList>
            <person name="Afonso C.L."/>
            <person name="Miller P.J."/>
            <person name="Scott M.A."/>
            <person name="Spackman E."/>
            <person name="Goraichik I."/>
            <person name="Dimitrov K.M."/>
            <person name="Suarez D.L."/>
            <person name="Swayne D.E."/>
        </authorList>
    </citation>
    <scope>NUCLEOTIDE SEQUENCE [LARGE SCALE GENOMIC DNA]</scope>
    <source>
        <strain evidence="2">PRJEB14757</strain>
    </source>
</reference>
<evidence type="ECO:0000256" key="1">
    <source>
        <dbReference type="SAM" id="Phobius"/>
    </source>
</evidence>
<feature type="transmembrane region" description="Helical" evidence="1">
    <location>
        <begin position="7"/>
        <end position="26"/>
    </location>
</feature>
<keyword evidence="1" id="KW-1133">Transmembrane helix</keyword>
<accession>A0A1W1HJ85</accession>
<organism evidence="2 3">
    <name type="scientific">Desulfamplus magnetovallimortis</name>
    <dbReference type="NCBI Taxonomy" id="1246637"/>
    <lineage>
        <taxon>Bacteria</taxon>
        <taxon>Pseudomonadati</taxon>
        <taxon>Thermodesulfobacteriota</taxon>
        <taxon>Desulfobacteria</taxon>
        <taxon>Desulfobacterales</taxon>
        <taxon>Desulfobacteraceae</taxon>
        <taxon>Desulfamplus</taxon>
    </lineage>
</organism>
<feature type="transmembrane region" description="Helical" evidence="1">
    <location>
        <begin position="64"/>
        <end position="88"/>
    </location>
</feature>
<dbReference type="AlphaFoldDB" id="A0A1W1HJ85"/>
<evidence type="ECO:0000313" key="3">
    <source>
        <dbReference type="Proteomes" id="UP000191931"/>
    </source>
</evidence>
<proteinExistence type="predicted"/>
<dbReference type="Gene3D" id="1.20.1530.20">
    <property type="match status" value="1"/>
</dbReference>
<keyword evidence="1" id="KW-0812">Transmembrane</keyword>
<gene>
    <name evidence="2" type="ORF">MTBBW1_760041</name>
</gene>
<name>A0A1W1HJ85_9BACT</name>
<dbReference type="STRING" id="1246637.MTBBW1_760041"/>
<evidence type="ECO:0000313" key="2">
    <source>
        <dbReference type="EMBL" id="SLM32577.1"/>
    </source>
</evidence>
<dbReference type="Proteomes" id="UP000191931">
    <property type="component" value="Unassembled WGS sequence"/>
</dbReference>